<sequence>MKRHDAEWWPPATLHQSILNQSILVINHLMMKKLQNSRNYAKSCKLFHFDQDYCGKKRFMIRRLFFTHEYNTFKIVSPTHPGGVIIVEIRAESAEGPHLEQPFPDRASNYVYEVNDGISTVNLQNLNTISTWRIL</sequence>
<dbReference type="EMBL" id="CADCXU010018543">
    <property type="protein sequence ID" value="CAB0006947.1"/>
    <property type="molecule type" value="Genomic_DNA"/>
</dbReference>
<dbReference type="Proteomes" id="UP000479000">
    <property type="component" value="Unassembled WGS sequence"/>
</dbReference>
<keyword evidence="2" id="KW-1185">Reference proteome</keyword>
<name>A0A6H5GV03_9HEMI</name>
<evidence type="ECO:0000313" key="1">
    <source>
        <dbReference type="EMBL" id="CAB0006947.1"/>
    </source>
</evidence>
<evidence type="ECO:0000313" key="2">
    <source>
        <dbReference type="Proteomes" id="UP000479000"/>
    </source>
</evidence>
<gene>
    <name evidence="1" type="ORF">NTEN_LOCUS12377</name>
</gene>
<protein>
    <submittedName>
        <fullName evidence="1">Uncharacterized protein</fullName>
    </submittedName>
</protein>
<reference evidence="1 2" key="1">
    <citation type="submission" date="2020-02" db="EMBL/GenBank/DDBJ databases">
        <authorList>
            <person name="Ferguson B K."/>
        </authorList>
    </citation>
    <scope>NUCLEOTIDE SEQUENCE [LARGE SCALE GENOMIC DNA]</scope>
</reference>
<proteinExistence type="predicted"/>
<dbReference type="AlphaFoldDB" id="A0A6H5GV03"/>
<accession>A0A6H5GV03</accession>
<organism evidence="1 2">
    <name type="scientific">Nesidiocoris tenuis</name>
    <dbReference type="NCBI Taxonomy" id="355587"/>
    <lineage>
        <taxon>Eukaryota</taxon>
        <taxon>Metazoa</taxon>
        <taxon>Ecdysozoa</taxon>
        <taxon>Arthropoda</taxon>
        <taxon>Hexapoda</taxon>
        <taxon>Insecta</taxon>
        <taxon>Pterygota</taxon>
        <taxon>Neoptera</taxon>
        <taxon>Paraneoptera</taxon>
        <taxon>Hemiptera</taxon>
        <taxon>Heteroptera</taxon>
        <taxon>Panheteroptera</taxon>
        <taxon>Cimicomorpha</taxon>
        <taxon>Miridae</taxon>
        <taxon>Dicyphina</taxon>
        <taxon>Nesidiocoris</taxon>
    </lineage>
</organism>